<keyword evidence="4" id="KW-1185">Reference proteome</keyword>
<dbReference type="InterPro" id="IPR036291">
    <property type="entry name" value="NAD(P)-bd_dom_sf"/>
</dbReference>
<dbReference type="GO" id="GO:0016616">
    <property type="term" value="F:oxidoreductase activity, acting on the CH-OH group of donors, NAD or NADP as acceptor"/>
    <property type="evidence" value="ECO:0007669"/>
    <property type="project" value="TreeGrafter"/>
</dbReference>
<dbReference type="PANTHER" id="PTHR42760:SF37">
    <property type="entry name" value="CLAVALDEHYDE DEHYDROGENASE"/>
    <property type="match status" value="1"/>
</dbReference>
<reference evidence="3" key="1">
    <citation type="submission" date="2020-02" db="EMBL/GenBank/DDBJ databases">
        <authorList>
            <person name="Palmer J.M."/>
        </authorList>
    </citation>
    <scope>NUCLEOTIDE SEQUENCE</scope>
    <source>
        <strain evidence="3">EPUS1.4</strain>
        <tissue evidence="3">Thallus</tissue>
    </source>
</reference>
<evidence type="ECO:0000256" key="1">
    <source>
        <dbReference type="ARBA" id="ARBA00006484"/>
    </source>
</evidence>
<dbReference type="Gene3D" id="3.40.50.720">
    <property type="entry name" value="NAD(P)-binding Rossmann-like Domain"/>
    <property type="match status" value="1"/>
</dbReference>
<evidence type="ECO:0000313" key="4">
    <source>
        <dbReference type="Proteomes" id="UP000606974"/>
    </source>
</evidence>
<dbReference type="PANTHER" id="PTHR42760">
    <property type="entry name" value="SHORT-CHAIN DEHYDROGENASES/REDUCTASES FAMILY MEMBER"/>
    <property type="match status" value="1"/>
</dbReference>
<comment type="caution">
    <text evidence="3">The sequence shown here is derived from an EMBL/GenBank/DDBJ whole genome shotgun (WGS) entry which is preliminary data.</text>
</comment>
<name>A0A8H7APG0_9EURO</name>
<organism evidence="3 4">
    <name type="scientific">Endocarpon pusillum</name>
    <dbReference type="NCBI Taxonomy" id="364733"/>
    <lineage>
        <taxon>Eukaryota</taxon>
        <taxon>Fungi</taxon>
        <taxon>Dikarya</taxon>
        <taxon>Ascomycota</taxon>
        <taxon>Pezizomycotina</taxon>
        <taxon>Eurotiomycetes</taxon>
        <taxon>Chaetothyriomycetidae</taxon>
        <taxon>Verrucariales</taxon>
        <taxon>Verrucariaceae</taxon>
        <taxon>Endocarpon</taxon>
    </lineage>
</organism>
<gene>
    <name evidence="3" type="ORF">GJ744_011296</name>
</gene>
<protein>
    <submittedName>
        <fullName evidence="3">Uncharacterized protein</fullName>
    </submittedName>
</protein>
<evidence type="ECO:0000313" key="3">
    <source>
        <dbReference type="EMBL" id="KAF7513030.1"/>
    </source>
</evidence>
<accession>A0A8H7APG0</accession>
<evidence type="ECO:0000256" key="2">
    <source>
        <dbReference type="ARBA" id="ARBA00023002"/>
    </source>
</evidence>
<sequence>MIMQPRSRSQISCANIERTKHDVYPFISPFSNLAGCANGKTVLVTGSSGGIGRAAAEYFALAGAKVVVITGRNETSLQQTKSAIQAEVPTCDVLDVLLDITDESAVRGLFSKLPAVPDILVNNAGVQKSPKSLVDSNTDDWWSDFEVNVKGLYLSSRAYLRALGGKSGVIVNPKLLLTRSLSSFTRSTMNKGTHCVAVHPGGIANTGMGINAPPHYRNHLHDTVKLAAGTILYLSTPRAGFLDGRFVFSNWDMEKLEAIQEEITKQDLLKTRLGLAEGMKTDVVPPETSDD</sequence>
<proteinExistence type="inferred from homology"/>
<dbReference type="CDD" id="cd05233">
    <property type="entry name" value="SDR_c"/>
    <property type="match status" value="1"/>
</dbReference>
<dbReference type="AlphaFoldDB" id="A0A8H7APG0"/>
<dbReference type="InterPro" id="IPR002347">
    <property type="entry name" value="SDR_fam"/>
</dbReference>
<dbReference type="Proteomes" id="UP000606974">
    <property type="component" value="Unassembled WGS sequence"/>
</dbReference>
<dbReference type="OrthoDB" id="1933717at2759"/>
<dbReference type="Pfam" id="PF00106">
    <property type="entry name" value="adh_short"/>
    <property type="match status" value="1"/>
</dbReference>
<comment type="similarity">
    <text evidence="1">Belongs to the short-chain dehydrogenases/reductases (SDR) family.</text>
</comment>
<dbReference type="EMBL" id="JAACFV010000008">
    <property type="protein sequence ID" value="KAF7513030.1"/>
    <property type="molecule type" value="Genomic_DNA"/>
</dbReference>
<keyword evidence="2" id="KW-0560">Oxidoreductase</keyword>
<dbReference type="SUPFAM" id="SSF51735">
    <property type="entry name" value="NAD(P)-binding Rossmann-fold domains"/>
    <property type="match status" value="1"/>
</dbReference>
<dbReference type="PRINTS" id="PR00081">
    <property type="entry name" value="GDHRDH"/>
</dbReference>